<feature type="compositionally biased region" description="Acidic residues" evidence="1">
    <location>
        <begin position="1120"/>
        <end position="1154"/>
    </location>
</feature>
<feature type="domain" description="Peptidase M16 C-terminal" evidence="3">
    <location>
        <begin position="297"/>
        <end position="478"/>
    </location>
</feature>
<dbReference type="InterPro" id="IPR011249">
    <property type="entry name" value="Metalloenz_LuxS/M16"/>
</dbReference>
<dbReference type="GO" id="GO:0046872">
    <property type="term" value="F:metal ion binding"/>
    <property type="evidence" value="ECO:0007669"/>
    <property type="project" value="InterPro"/>
</dbReference>
<dbReference type="PANTHER" id="PTHR43016">
    <property type="entry name" value="PRESEQUENCE PROTEASE"/>
    <property type="match status" value="1"/>
</dbReference>
<evidence type="ECO:0000256" key="1">
    <source>
        <dbReference type="SAM" id="MobiDB-lite"/>
    </source>
</evidence>
<dbReference type="EMBL" id="WIQW01000037">
    <property type="protein sequence ID" value="KAF3096382.1"/>
    <property type="molecule type" value="Genomic_DNA"/>
</dbReference>
<evidence type="ECO:0000259" key="2">
    <source>
        <dbReference type="Pfam" id="PF00675"/>
    </source>
</evidence>
<dbReference type="Pfam" id="PF00675">
    <property type="entry name" value="Peptidase_M16"/>
    <property type="match status" value="1"/>
</dbReference>
<sequence>MFLGTFELTKFALDSVLKLSDLKYNTYIRFLGCKHISFIENVLLYSKKAGKLLRNFTSFIAQGFQAQRLYQGFKERIVTTGLFLAAVNMVDQNTTQKSEGHQSHSHFKTITKFTTDYSPSDITKYESTRTGMSVVVVNKESPKVLGFFALATEILDDSGAPHTLEHLCFMGSKNYRYKGILDKFATRAYSTTNAWTATDHTAYTLDTAGWEGFSRLLPVYLEHILFPILSDSGCYTEVHHIDGTGHDAGVVYSEMQGVQNDGDTLMMLEANRQIYPDGVGFRSETGGMMEQLRILKPQRIRDFHKEMYQPRNLCLVIIGSVDEPGLLSILDKFEGDILDDVPAPDSPWQRPWVSSKQPPLLKENIVRHVEFPEQDESMGSILVGYLGPSCVDHTHLAALEVIGSYLAGSSVSVLEKQMVEIAEPYTSGVVWSTEERPNTVLWLELGSVPVARLDEAEKKLFEILGQTVQEPLDLDYLKDCLNRSKRQRKFNVENDSHFFTTPVIYDFLFANRDGSDLLQVKTLEVYNELEKWTEEQWRNYIKKWLVDNPHVSIIGQPSAKLAEKIKRDEKTRVKTQIKSLGDDGLKELADKLEKAKKDNDPEIPIEVLRGFKTPGVESIRFIHSTSGNAGLAITKDGILDTNIQKILQKDEPKTNPFPLYLHYEHVATNFVTVNILLSTASIPVELRPLLSLYFEYFFAAPITLEDGTRLDYEKVVSLLEKDTVGYTIQGGGGMQASESIRIKMEVEPEKYSAALKWLKLLMWNIVFDTERLAVLAKKLRSDIPEEKRSGNDMVWSVAQLSGYTEESIGYGGNTLIKGKFLRQYIDLLSEDPEEAIRKISAVRDSLFTLDNMRVLVVADVEKLPNPVSTWDDFVAAKPSNNDLKPIDSRLDRLTPIGKNPGSRMYVVPMPTLDSSFGVTMAKGPESLNDERIPALLLAIAYLDAVEGPLWKAIRGTGLAYGTGFLRKVDSGHIFFSIYRSPDAFKAFEMAKKIVSDYADGTTPFDEFDLDGAISTVVSSIVDVESTLTAAATTSFVLQVIHRQSKSYNMDMLRKVRKVTPDEIRKAMTEILLPLFHPKTSVAVVTTAPVNTDSLKERFVELGFPVEVRTLSSFEPKSEGDLDEEDEDMEDGSADESEGSDEEMESGNEDGDEEK</sequence>
<proteinExistence type="predicted"/>
<gene>
    <name evidence="4" type="ORF">TWF102_006654</name>
</gene>
<dbReference type="InterPro" id="IPR007863">
    <property type="entry name" value="Peptidase_M16_C"/>
</dbReference>
<dbReference type="SUPFAM" id="SSF63411">
    <property type="entry name" value="LuxS/MPP-like metallohydrolase"/>
    <property type="match status" value="4"/>
</dbReference>
<dbReference type="Pfam" id="PF05193">
    <property type="entry name" value="Peptidase_M16_C"/>
    <property type="match status" value="1"/>
</dbReference>
<feature type="region of interest" description="Disordered" evidence="1">
    <location>
        <begin position="1111"/>
        <end position="1154"/>
    </location>
</feature>
<dbReference type="Proteomes" id="UP000475325">
    <property type="component" value="Unassembled WGS sequence"/>
</dbReference>
<comment type="caution">
    <text evidence="4">The sequence shown here is derived from an EMBL/GenBank/DDBJ whole genome shotgun (WGS) entry which is preliminary data.</text>
</comment>
<evidence type="ECO:0008006" key="6">
    <source>
        <dbReference type="Google" id="ProtNLM"/>
    </source>
</evidence>
<accession>A0A7C8J8K5</accession>
<reference evidence="4 5" key="1">
    <citation type="submission" date="2019-06" db="EMBL/GenBank/DDBJ databases">
        <authorList>
            <person name="Palmer J.M."/>
        </authorList>
    </citation>
    <scope>NUCLEOTIDE SEQUENCE [LARGE SCALE GENOMIC DNA]</scope>
    <source>
        <strain evidence="4 5">TWF102</strain>
    </source>
</reference>
<feature type="domain" description="Peptidase M16 N-terminal" evidence="2">
    <location>
        <begin position="157"/>
        <end position="208"/>
    </location>
</feature>
<evidence type="ECO:0000313" key="4">
    <source>
        <dbReference type="EMBL" id="KAF3096382.1"/>
    </source>
</evidence>
<evidence type="ECO:0000259" key="3">
    <source>
        <dbReference type="Pfam" id="PF05193"/>
    </source>
</evidence>
<dbReference type="InterPro" id="IPR011765">
    <property type="entry name" value="Pept_M16_N"/>
</dbReference>
<dbReference type="Gene3D" id="3.30.830.10">
    <property type="entry name" value="Metalloenzyme, LuxS/M16 peptidase-like"/>
    <property type="match status" value="4"/>
</dbReference>
<dbReference type="AlphaFoldDB" id="A0A7C8J8K5"/>
<dbReference type="PANTHER" id="PTHR43016:SF16">
    <property type="entry name" value="METALLOPROTEASE, PUTATIVE (AFU_ORTHOLOGUE AFUA_4G07610)-RELATED"/>
    <property type="match status" value="1"/>
</dbReference>
<dbReference type="FunFam" id="3.30.830.10:FF:000015">
    <property type="entry name" value="Putative zinc metalloprotease"/>
    <property type="match status" value="1"/>
</dbReference>
<evidence type="ECO:0000313" key="5">
    <source>
        <dbReference type="Proteomes" id="UP000475325"/>
    </source>
</evidence>
<name>A0A7C8J8K5_ORBOL</name>
<organism evidence="4 5">
    <name type="scientific">Orbilia oligospora</name>
    <name type="common">Nematode-trapping fungus</name>
    <name type="synonym">Arthrobotrys oligospora</name>
    <dbReference type="NCBI Taxonomy" id="2813651"/>
    <lineage>
        <taxon>Eukaryota</taxon>
        <taxon>Fungi</taxon>
        <taxon>Dikarya</taxon>
        <taxon>Ascomycota</taxon>
        <taxon>Pezizomycotina</taxon>
        <taxon>Orbiliomycetes</taxon>
        <taxon>Orbiliales</taxon>
        <taxon>Orbiliaceae</taxon>
        <taxon>Orbilia</taxon>
    </lineage>
</organism>
<dbReference type="FunFam" id="3.30.830.10:FF:000031">
    <property type="entry name" value="Putative zinc metalloprotease"/>
    <property type="match status" value="1"/>
</dbReference>
<protein>
    <recommendedName>
        <fullName evidence="6">Mitochondrial presequence protease</fullName>
    </recommendedName>
</protein>